<dbReference type="NCBIfam" id="TIGR01460">
    <property type="entry name" value="HAD-SF-IIA"/>
    <property type="match status" value="1"/>
</dbReference>
<dbReference type="Gene3D" id="3.40.50.1000">
    <property type="entry name" value="HAD superfamily/HAD-like"/>
    <property type="match status" value="2"/>
</dbReference>
<sequence length="342" mass="35010">MTGTLLDHHDVVLLDLDGTVYRGGQLAPGADEAIAEVRARGVLVRYVTNNASKPAQAVSEHLNSLGLSATPDEVSTSSQAGAALLAEQLPAGAKVLVVGSAALADEVAQVGLTPVRENADEPVAVVQGHSPDTGWWNLAEACLAIRDGALWVACNADATLPTERGELPGNGSMVAALRAATKQEPQVAGKPERPLLARAVSSAQASRPLMVGDRLDTDIGGAVRSGMPSLMVLTGVGTAADVLFAPVEERPDHVADDLRGLNLPPSATVVGEQAGWKVRVGEGVLELSADTAPQPDSGEARVAALGALRALCAAWWPLGSGPVEVRAQDAASSDALRELALG</sequence>
<dbReference type="InterPro" id="IPR006357">
    <property type="entry name" value="HAD-SF_hydro_IIA"/>
</dbReference>
<gene>
    <name evidence="2" type="ORF">BJ969_003819</name>
</gene>
<organism evidence="2 3">
    <name type="scientific">Saccharopolyspora gloriosae</name>
    <dbReference type="NCBI Taxonomy" id="455344"/>
    <lineage>
        <taxon>Bacteria</taxon>
        <taxon>Bacillati</taxon>
        <taxon>Actinomycetota</taxon>
        <taxon>Actinomycetes</taxon>
        <taxon>Pseudonocardiales</taxon>
        <taxon>Pseudonocardiaceae</taxon>
        <taxon>Saccharopolyspora</taxon>
    </lineage>
</organism>
<dbReference type="EMBL" id="JACHIV010000001">
    <property type="protein sequence ID" value="MBB5070731.1"/>
    <property type="molecule type" value="Genomic_DNA"/>
</dbReference>
<reference evidence="2 3" key="1">
    <citation type="submission" date="2020-08" db="EMBL/GenBank/DDBJ databases">
        <title>Sequencing the genomes of 1000 actinobacteria strains.</title>
        <authorList>
            <person name="Klenk H.-P."/>
        </authorList>
    </citation>
    <scope>NUCLEOTIDE SEQUENCE [LARGE SCALE GENOMIC DNA]</scope>
    <source>
        <strain evidence="2 3">DSM 45582</strain>
    </source>
</reference>
<dbReference type="AlphaFoldDB" id="A0A840NI65"/>
<protein>
    <submittedName>
        <fullName evidence="2">HAD superfamily hydrolase (TIGR01450 family)</fullName>
    </submittedName>
</protein>
<dbReference type="Pfam" id="PF18407">
    <property type="entry name" value="GNAT_like"/>
    <property type="match status" value="1"/>
</dbReference>
<dbReference type="Proteomes" id="UP000580474">
    <property type="component" value="Unassembled WGS sequence"/>
</dbReference>
<keyword evidence="2" id="KW-0378">Hydrolase</keyword>
<dbReference type="Gene3D" id="3.30.300.290">
    <property type="match status" value="1"/>
</dbReference>
<name>A0A840NI65_9PSEU</name>
<dbReference type="GO" id="GO:0005737">
    <property type="term" value="C:cytoplasm"/>
    <property type="evidence" value="ECO:0007669"/>
    <property type="project" value="TreeGrafter"/>
</dbReference>
<evidence type="ECO:0000259" key="1">
    <source>
        <dbReference type="Pfam" id="PF18407"/>
    </source>
</evidence>
<feature type="domain" description="GCN5-related N-acetyltransferase-like" evidence="1">
    <location>
        <begin position="273"/>
        <end position="341"/>
    </location>
</feature>
<proteinExistence type="predicted"/>
<keyword evidence="3" id="KW-1185">Reference proteome</keyword>
<dbReference type="Pfam" id="PF13242">
    <property type="entry name" value="Hydrolase_like"/>
    <property type="match status" value="1"/>
</dbReference>
<accession>A0A840NI65</accession>
<evidence type="ECO:0000313" key="3">
    <source>
        <dbReference type="Proteomes" id="UP000580474"/>
    </source>
</evidence>
<dbReference type="InterPro" id="IPR041065">
    <property type="entry name" value="GNAT-like"/>
</dbReference>
<dbReference type="PANTHER" id="PTHR19288:SF95">
    <property type="entry name" value="D-GLYCEROL 3-PHOSPHATE PHOSPHATASE"/>
    <property type="match status" value="1"/>
</dbReference>
<dbReference type="RefSeq" id="WP_184480550.1">
    <property type="nucleotide sequence ID" value="NZ_JACHIV010000001.1"/>
</dbReference>
<dbReference type="Pfam" id="PF13344">
    <property type="entry name" value="Hydrolase_6"/>
    <property type="match status" value="1"/>
</dbReference>
<evidence type="ECO:0000313" key="2">
    <source>
        <dbReference type="EMBL" id="MBB5070731.1"/>
    </source>
</evidence>
<dbReference type="PANTHER" id="PTHR19288">
    <property type="entry name" value="4-NITROPHENYLPHOSPHATASE-RELATED"/>
    <property type="match status" value="1"/>
</dbReference>
<dbReference type="SUPFAM" id="SSF56784">
    <property type="entry name" value="HAD-like"/>
    <property type="match status" value="1"/>
</dbReference>
<dbReference type="InterPro" id="IPR023214">
    <property type="entry name" value="HAD_sf"/>
</dbReference>
<dbReference type="GO" id="GO:0016791">
    <property type="term" value="F:phosphatase activity"/>
    <property type="evidence" value="ECO:0007669"/>
    <property type="project" value="TreeGrafter"/>
</dbReference>
<dbReference type="InterPro" id="IPR036412">
    <property type="entry name" value="HAD-like_sf"/>
</dbReference>
<comment type="caution">
    <text evidence="2">The sequence shown here is derived from an EMBL/GenBank/DDBJ whole genome shotgun (WGS) entry which is preliminary data.</text>
</comment>